<keyword evidence="4" id="KW-1185">Reference proteome</keyword>
<evidence type="ECO:0000256" key="1">
    <source>
        <dbReference type="SAM" id="Coils"/>
    </source>
</evidence>
<proteinExistence type="predicted"/>
<dbReference type="SUPFAM" id="SSF111369">
    <property type="entry name" value="HlyD-like secretion proteins"/>
    <property type="match status" value="2"/>
</dbReference>
<name>A0A1H2HHF4_9GAMM</name>
<dbReference type="Proteomes" id="UP000243924">
    <property type="component" value="Chromosome I"/>
</dbReference>
<dbReference type="RefSeq" id="WP_172830121.1">
    <property type="nucleotide sequence ID" value="NZ_LT629787.1"/>
</dbReference>
<feature type="coiled-coil region" evidence="1">
    <location>
        <begin position="105"/>
        <end position="156"/>
    </location>
</feature>
<protein>
    <submittedName>
        <fullName evidence="3">HlyD family secretion protein</fullName>
    </submittedName>
</protein>
<dbReference type="EMBL" id="LT629787">
    <property type="protein sequence ID" value="SDU31255.1"/>
    <property type="molecule type" value="Genomic_DNA"/>
</dbReference>
<dbReference type="InterPro" id="IPR058647">
    <property type="entry name" value="BSH_CzcB-like"/>
</dbReference>
<organism evidence="3 4">
    <name type="scientific">Halopseudomonas salegens</name>
    <dbReference type="NCBI Taxonomy" id="1434072"/>
    <lineage>
        <taxon>Bacteria</taxon>
        <taxon>Pseudomonadati</taxon>
        <taxon>Pseudomonadota</taxon>
        <taxon>Gammaproteobacteria</taxon>
        <taxon>Pseudomonadales</taxon>
        <taxon>Pseudomonadaceae</taxon>
        <taxon>Halopseudomonas</taxon>
    </lineage>
</organism>
<evidence type="ECO:0000259" key="2">
    <source>
        <dbReference type="Pfam" id="PF25973"/>
    </source>
</evidence>
<dbReference type="PANTHER" id="PTHR30469">
    <property type="entry name" value="MULTIDRUG RESISTANCE PROTEIN MDTA"/>
    <property type="match status" value="1"/>
</dbReference>
<feature type="domain" description="CzcB-like barrel-sandwich hybrid" evidence="2">
    <location>
        <begin position="67"/>
        <end position="245"/>
    </location>
</feature>
<gene>
    <name evidence="3" type="ORF">SAMN05216210_3044</name>
</gene>
<keyword evidence="1" id="KW-0175">Coiled coil</keyword>
<dbReference type="AlphaFoldDB" id="A0A1H2HHF4"/>
<dbReference type="GO" id="GO:1990281">
    <property type="term" value="C:efflux pump complex"/>
    <property type="evidence" value="ECO:0007669"/>
    <property type="project" value="TreeGrafter"/>
</dbReference>
<dbReference type="Gene3D" id="2.40.50.100">
    <property type="match status" value="1"/>
</dbReference>
<dbReference type="Pfam" id="PF25973">
    <property type="entry name" value="BSH_CzcB"/>
    <property type="match status" value="1"/>
</dbReference>
<evidence type="ECO:0000313" key="3">
    <source>
        <dbReference type="EMBL" id="SDU31255.1"/>
    </source>
</evidence>
<sequence>MRKLPLPLLIIILAVVIFVVLRATRPTPETVTPAERSWRVDTQVIEPQKLQPRLTLYGQLESPQRFTVVAPLSGRIAELPVRDGQQVAQGELLVALDEADIAPRLLQAEAELADAEAQLASERAAHRNDQRALELEQRIQANAEAALARMQRLVERELAPRAELDNAEDTMERAALTVANRQRSIETFAHREAALQARVQRSKSALESMQRDAKRSRFAAPYDAIVSQPQVAVGDQVNANQALLELYPLAGMEVRATLPQVYSQAYLQALAEGSTIRADTLDEPIIGLTLVRIAGRADASGVEAIFQLDAPAPSLRVGNLLAMSATRPTQENSVALPHSALYGNDTIYALKDGRMHRLSVQRLGETRDEQGERKVLVGSPELVAGMQIVITHLPNAMQGLKVDTSAADEEQP</sequence>
<dbReference type="STRING" id="1434072.SAMN05216210_3044"/>
<dbReference type="Gene3D" id="2.40.30.170">
    <property type="match status" value="1"/>
</dbReference>
<dbReference type="Gene3D" id="1.10.287.470">
    <property type="entry name" value="Helix hairpin bin"/>
    <property type="match status" value="1"/>
</dbReference>
<accession>A0A1H2HHF4</accession>
<dbReference type="GO" id="GO:0015562">
    <property type="term" value="F:efflux transmembrane transporter activity"/>
    <property type="evidence" value="ECO:0007669"/>
    <property type="project" value="TreeGrafter"/>
</dbReference>
<dbReference type="PANTHER" id="PTHR30469:SF15">
    <property type="entry name" value="HLYD FAMILY OF SECRETION PROTEINS"/>
    <property type="match status" value="1"/>
</dbReference>
<reference evidence="4" key="1">
    <citation type="submission" date="2016-10" db="EMBL/GenBank/DDBJ databases">
        <authorList>
            <person name="Varghese N."/>
            <person name="Submissions S."/>
        </authorList>
    </citation>
    <scope>NUCLEOTIDE SEQUENCE [LARGE SCALE GENOMIC DNA]</scope>
    <source>
        <strain evidence="4">CECT 8338</strain>
    </source>
</reference>
<evidence type="ECO:0000313" key="4">
    <source>
        <dbReference type="Proteomes" id="UP000243924"/>
    </source>
</evidence>